<evidence type="ECO:0000313" key="3">
    <source>
        <dbReference type="Proteomes" id="UP000281955"/>
    </source>
</evidence>
<dbReference type="Proteomes" id="UP000281955">
    <property type="component" value="Unassembled WGS sequence"/>
</dbReference>
<evidence type="ECO:0000313" key="2">
    <source>
        <dbReference type="EMBL" id="RKS79959.1"/>
    </source>
</evidence>
<feature type="transmembrane region" description="Helical" evidence="1">
    <location>
        <begin position="256"/>
        <end position="279"/>
    </location>
</feature>
<proteinExistence type="predicted"/>
<keyword evidence="3" id="KW-1185">Reference proteome</keyword>
<comment type="caution">
    <text evidence="2">The sequence shown here is derived from an EMBL/GenBank/DDBJ whole genome shotgun (WGS) entry which is preliminary data.</text>
</comment>
<dbReference type="Pfam" id="PF06772">
    <property type="entry name" value="LtrA"/>
    <property type="match status" value="1"/>
</dbReference>
<keyword evidence="1" id="KW-0472">Membrane</keyword>
<accession>A0A420XTG1</accession>
<reference evidence="2 3" key="1">
    <citation type="submission" date="2018-10" db="EMBL/GenBank/DDBJ databases">
        <title>Genomic Encyclopedia of Archaeal and Bacterial Type Strains, Phase II (KMG-II): from individual species to whole genera.</title>
        <authorList>
            <person name="Goeker M."/>
        </authorList>
    </citation>
    <scope>NUCLEOTIDE SEQUENCE [LARGE SCALE GENOMIC DNA]</scope>
    <source>
        <strain evidence="2 3">RP-AC37</strain>
    </source>
</reference>
<keyword evidence="1" id="KW-1133">Transmembrane helix</keyword>
<dbReference type="PANTHER" id="PTHR36840:SF1">
    <property type="entry name" value="BLL5714 PROTEIN"/>
    <property type="match status" value="1"/>
</dbReference>
<dbReference type="PANTHER" id="PTHR36840">
    <property type="entry name" value="BLL5714 PROTEIN"/>
    <property type="match status" value="1"/>
</dbReference>
<dbReference type="AlphaFoldDB" id="A0A420XTG1"/>
<feature type="transmembrane region" description="Helical" evidence="1">
    <location>
        <begin position="100"/>
        <end position="120"/>
    </location>
</feature>
<dbReference type="InParanoid" id="A0A420XTG1"/>
<evidence type="ECO:0000256" key="1">
    <source>
        <dbReference type="SAM" id="Phobius"/>
    </source>
</evidence>
<feature type="transmembrane region" description="Helical" evidence="1">
    <location>
        <begin position="329"/>
        <end position="349"/>
    </location>
</feature>
<feature type="transmembrane region" description="Helical" evidence="1">
    <location>
        <begin position="132"/>
        <end position="151"/>
    </location>
</feature>
<keyword evidence="1" id="KW-0812">Transmembrane</keyword>
<dbReference type="InterPro" id="IPR010640">
    <property type="entry name" value="Low_temperature_requirement_A"/>
</dbReference>
<dbReference type="RefSeq" id="WP_183061603.1">
    <property type="nucleotide sequence ID" value="NZ_RBWV01000009.1"/>
</dbReference>
<organism evidence="2 3">
    <name type="scientific">Motilibacter peucedani</name>
    <dbReference type="NCBI Taxonomy" id="598650"/>
    <lineage>
        <taxon>Bacteria</taxon>
        <taxon>Bacillati</taxon>
        <taxon>Actinomycetota</taxon>
        <taxon>Actinomycetes</taxon>
        <taxon>Motilibacterales</taxon>
        <taxon>Motilibacteraceae</taxon>
        <taxon>Motilibacter</taxon>
    </lineage>
</organism>
<gene>
    <name evidence="2" type="ORF">CLV35_0376</name>
</gene>
<feature type="transmembrane region" description="Helical" evidence="1">
    <location>
        <begin position="228"/>
        <end position="250"/>
    </location>
</feature>
<dbReference type="EMBL" id="RBWV01000009">
    <property type="protein sequence ID" value="RKS79959.1"/>
    <property type="molecule type" value="Genomic_DNA"/>
</dbReference>
<name>A0A420XTG1_9ACTN</name>
<sequence length="433" mass="46171">MQEDVRRQLFDELRHRLRPMRGRDPRERGRSSTPLELLYDLTYVVAFGAAADQLATHLSDGHVAAALGAYAFAVFSISWAWMSFTWFASAYSNDDVVLRLATLVQMVGVVVLTFGLPVSADDAAQGDSPNNPLMLTGYVVMRLPLVALWLRAARADPAHARTCTGYAATIVVAQAAWAATVLLPLPLALTVAALVLLAVAEMTVPVLLEERRGRLPWNAGHLAERFSLLTLITLGEVVAATVSAVSALVGEQGWSVGAVVVVASGLVLTASLWWAYFLIPSRVVLEQLPERTFAWRYAHLPMFGSIAAVGAGLRVAAEGVESGELSLGHLTLAMAVPVVCVLVMVFATWSVLMSSYDLTHLPLFAVALAPSAAAVVLAWATGFDRRVKTGDGASVTLLVLVVALIASSAVVEVVGHEVVAYGHTVRALEEQVS</sequence>
<feature type="transmembrane region" description="Helical" evidence="1">
    <location>
        <begin position="163"/>
        <end position="183"/>
    </location>
</feature>
<feature type="transmembrane region" description="Helical" evidence="1">
    <location>
        <begin position="300"/>
        <end position="317"/>
    </location>
</feature>
<feature type="transmembrane region" description="Helical" evidence="1">
    <location>
        <begin position="392"/>
        <end position="414"/>
    </location>
</feature>
<feature type="transmembrane region" description="Helical" evidence="1">
    <location>
        <begin position="67"/>
        <end position="88"/>
    </location>
</feature>
<feature type="transmembrane region" description="Helical" evidence="1">
    <location>
        <begin position="189"/>
        <end position="208"/>
    </location>
</feature>
<feature type="transmembrane region" description="Helical" evidence="1">
    <location>
        <begin position="361"/>
        <end position="380"/>
    </location>
</feature>
<protein>
    <submittedName>
        <fullName evidence="2">Low temperature requirement protein LtrA</fullName>
    </submittedName>
</protein>